<dbReference type="Proteomes" id="UP000054893">
    <property type="component" value="Unassembled WGS sequence"/>
</dbReference>
<evidence type="ECO:0000313" key="2">
    <source>
        <dbReference type="Proteomes" id="UP000054893"/>
    </source>
</evidence>
<reference evidence="1 2" key="1">
    <citation type="submission" date="2016-01" db="EMBL/GenBank/DDBJ databases">
        <authorList>
            <person name="Oliw E.H."/>
        </authorList>
    </citation>
    <scope>NUCLEOTIDE SEQUENCE [LARGE SCALE GENOMIC DNA]</scope>
    <source>
        <strain evidence="1">LMG 22029</strain>
    </source>
</reference>
<sequence length="227" mass="23271">MSIQYYGAPMPQASGGATAKAAVAAAASDAGASETIATLTQALAAQGVTAAVTPITMSATALHDLVMSVNGGVRPTNDQLTVQPTGYAVVNFQLDDMVTSRDDPKQVAALDQFQSDLTTFIFQQDLAAKQTFILSAIPTCDFAPGHTAADGLNQAISNAVAVAFAFPVGTVDRGIVTDVNGVTTDPYVIAHTASDCRTPDATMVGVWTTTAAARMAINFKAGLDGLK</sequence>
<proteinExistence type="predicted"/>
<protein>
    <submittedName>
        <fullName evidence="1">Uncharacterized protein</fullName>
    </submittedName>
</protein>
<gene>
    <name evidence="1" type="ORF">AWB64_02109</name>
</gene>
<dbReference type="EMBL" id="FCOC02000004">
    <property type="protein sequence ID" value="SAL25893.1"/>
    <property type="molecule type" value="Genomic_DNA"/>
</dbReference>
<organism evidence="1 2">
    <name type="scientific">Caballeronia sordidicola</name>
    <name type="common">Burkholderia sordidicola</name>
    <dbReference type="NCBI Taxonomy" id="196367"/>
    <lineage>
        <taxon>Bacteria</taxon>
        <taxon>Pseudomonadati</taxon>
        <taxon>Pseudomonadota</taxon>
        <taxon>Betaproteobacteria</taxon>
        <taxon>Burkholderiales</taxon>
        <taxon>Burkholderiaceae</taxon>
        <taxon>Caballeronia</taxon>
    </lineage>
</organism>
<name>A0A158G1T9_CABSO</name>
<accession>A0A158G1T9</accession>
<evidence type="ECO:0000313" key="1">
    <source>
        <dbReference type="EMBL" id="SAL25893.1"/>
    </source>
</evidence>
<dbReference type="AlphaFoldDB" id="A0A158G1T9"/>